<feature type="region of interest" description="Disordered" evidence="1">
    <location>
        <begin position="1"/>
        <end position="77"/>
    </location>
</feature>
<dbReference type="Proteomes" id="UP001164743">
    <property type="component" value="Chromosome 14A"/>
</dbReference>
<proteinExistence type="predicted"/>
<protein>
    <submittedName>
        <fullName evidence="2">Uncharacterized protein</fullName>
    </submittedName>
</protein>
<feature type="compositionally biased region" description="Polar residues" evidence="1">
    <location>
        <begin position="64"/>
        <end position="77"/>
    </location>
</feature>
<evidence type="ECO:0000313" key="2">
    <source>
        <dbReference type="EMBL" id="WAQ91460.1"/>
    </source>
</evidence>
<accession>A0ABY7D648</accession>
<sequence length="77" mass="8558">MPIPYHVAPWPARGRNPTSTPASHHLEAPKRRTSRAGNMRTPAGFAARRRNPNQAPRSVVKLANRSQLSSNMPPLLR</sequence>
<gene>
    <name evidence="2" type="ORF">PtA15_14A344</name>
</gene>
<evidence type="ECO:0000256" key="1">
    <source>
        <dbReference type="SAM" id="MobiDB-lite"/>
    </source>
</evidence>
<reference evidence="2" key="1">
    <citation type="submission" date="2022-10" db="EMBL/GenBank/DDBJ databases">
        <title>Puccinia triticina Genome sequencing and assembly.</title>
        <authorList>
            <person name="Li C."/>
        </authorList>
    </citation>
    <scope>NUCLEOTIDE SEQUENCE</scope>
    <source>
        <strain evidence="2">Pt15</strain>
    </source>
</reference>
<dbReference type="RefSeq" id="XP_053027015.1">
    <property type="nucleotide sequence ID" value="XM_053163050.1"/>
</dbReference>
<evidence type="ECO:0000313" key="3">
    <source>
        <dbReference type="Proteomes" id="UP001164743"/>
    </source>
</evidence>
<organism evidence="2 3">
    <name type="scientific">Puccinia triticina</name>
    <dbReference type="NCBI Taxonomy" id="208348"/>
    <lineage>
        <taxon>Eukaryota</taxon>
        <taxon>Fungi</taxon>
        <taxon>Dikarya</taxon>
        <taxon>Basidiomycota</taxon>
        <taxon>Pucciniomycotina</taxon>
        <taxon>Pucciniomycetes</taxon>
        <taxon>Pucciniales</taxon>
        <taxon>Pucciniaceae</taxon>
        <taxon>Puccinia</taxon>
    </lineage>
</organism>
<name>A0ABY7D648_9BASI</name>
<keyword evidence="3" id="KW-1185">Reference proteome</keyword>
<dbReference type="GeneID" id="77803945"/>
<dbReference type="EMBL" id="CP110434">
    <property type="protein sequence ID" value="WAQ91460.1"/>
    <property type="molecule type" value="Genomic_DNA"/>
</dbReference>